<dbReference type="InterPro" id="IPR001611">
    <property type="entry name" value="Leu-rich_rpt"/>
</dbReference>
<feature type="region of interest" description="Disordered" evidence="3">
    <location>
        <begin position="445"/>
        <end position="501"/>
    </location>
</feature>
<sequence>MPSFGGQTYSVTNTPSQRQTAFQGVIVGITASGKSTGASGASRGICAATTPATSVAQTMASSSTPWTDAPDSSHGTDVLEVLASDTQTPSTAAATIHPVAVDRNPPAAYEGASLSLDDLSYGTVNLSFRFLVQVQILPGIAKYVANITSLIVSNNSLIELPDEIGHLRQLQIIDVSNNELETLPATIAYCRNLRVVYARSNKLSTLPSSIRHLHGLTKVDLYNNRIDSVPPCLWRLPILESLDLSHNPIQCLPSRMFVQGGVAAINRAKPFKLMLDGCPLDASLAFRAVASDSRQSASFPSLVETIVSAMANQNAAYPADLPDHLLAYFENLTACDYCYRLYPAAGGVKRWRLLCRNGVNIPIEFRLCRPHWNTENQRIALLFAPRKPEHTQPYYKLMHAATDAAVKKLSQGTRASTRAYADQNKEHIKAGSLRRGIRRLLSFAKGRDRGVQPGQGARLHRQQLGPDAKPSADVQSSPSITRKQNNSAYSRSSQPNARSGIPMWQYYEDDIPDLPKLCA</sequence>
<evidence type="ECO:0000256" key="2">
    <source>
        <dbReference type="ARBA" id="ARBA00022737"/>
    </source>
</evidence>
<dbReference type="InterPro" id="IPR050216">
    <property type="entry name" value="LRR_domain-containing"/>
</dbReference>
<evidence type="ECO:0008006" key="6">
    <source>
        <dbReference type="Google" id="ProtNLM"/>
    </source>
</evidence>
<name>A0A9W7Y609_9FUNG</name>
<dbReference type="EMBL" id="JANBOJ010000031">
    <property type="protein sequence ID" value="KAJ1724457.1"/>
    <property type="molecule type" value="Genomic_DNA"/>
</dbReference>
<dbReference type="GO" id="GO:0005737">
    <property type="term" value="C:cytoplasm"/>
    <property type="evidence" value="ECO:0007669"/>
    <property type="project" value="TreeGrafter"/>
</dbReference>
<dbReference type="AlphaFoldDB" id="A0A9W7Y609"/>
<evidence type="ECO:0000256" key="3">
    <source>
        <dbReference type="SAM" id="MobiDB-lite"/>
    </source>
</evidence>
<dbReference type="InterPro" id="IPR003591">
    <property type="entry name" value="Leu-rich_rpt_typical-subtyp"/>
</dbReference>
<dbReference type="SUPFAM" id="SSF52058">
    <property type="entry name" value="L domain-like"/>
    <property type="match status" value="1"/>
</dbReference>
<evidence type="ECO:0000313" key="4">
    <source>
        <dbReference type="EMBL" id="KAJ1724457.1"/>
    </source>
</evidence>
<evidence type="ECO:0000313" key="5">
    <source>
        <dbReference type="Proteomes" id="UP001149813"/>
    </source>
</evidence>
<keyword evidence="2" id="KW-0677">Repeat</keyword>
<organism evidence="4 5">
    <name type="scientific">Coemansia erecta</name>
    <dbReference type="NCBI Taxonomy" id="147472"/>
    <lineage>
        <taxon>Eukaryota</taxon>
        <taxon>Fungi</taxon>
        <taxon>Fungi incertae sedis</taxon>
        <taxon>Zoopagomycota</taxon>
        <taxon>Kickxellomycotina</taxon>
        <taxon>Kickxellomycetes</taxon>
        <taxon>Kickxellales</taxon>
        <taxon>Kickxellaceae</taxon>
        <taxon>Coemansia</taxon>
    </lineage>
</organism>
<comment type="caution">
    <text evidence="4">The sequence shown here is derived from an EMBL/GenBank/DDBJ whole genome shotgun (WGS) entry which is preliminary data.</text>
</comment>
<dbReference type="Gene3D" id="3.80.10.10">
    <property type="entry name" value="Ribonuclease Inhibitor"/>
    <property type="match status" value="1"/>
</dbReference>
<dbReference type="Proteomes" id="UP001149813">
    <property type="component" value="Unassembled WGS sequence"/>
</dbReference>
<dbReference type="InterPro" id="IPR032675">
    <property type="entry name" value="LRR_dom_sf"/>
</dbReference>
<dbReference type="OrthoDB" id="660555at2759"/>
<dbReference type="SMART" id="SM00364">
    <property type="entry name" value="LRR_BAC"/>
    <property type="match status" value="4"/>
</dbReference>
<keyword evidence="5" id="KW-1185">Reference proteome</keyword>
<accession>A0A9W7Y609</accession>
<gene>
    <name evidence="4" type="ORF">LPJ53_001298</name>
</gene>
<evidence type="ECO:0000256" key="1">
    <source>
        <dbReference type="ARBA" id="ARBA00022614"/>
    </source>
</evidence>
<keyword evidence="1" id="KW-0433">Leucine-rich repeat</keyword>
<dbReference type="Pfam" id="PF13855">
    <property type="entry name" value="LRR_8"/>
    <property type="match status" value="1"/>
</dbReference>
<dbReference type="PROSITE" id="PS51450">
    <property type="entry name" value="LRR"/>
    <property type="match status" value="1"/>
</dbReference>
<dbReference type="PANTHER" id="PTHR48051:SF1">
    <property type="entry name" value="RAS SUPPRESSOR PROTEIN 1"/>
    <property type="match status" value="1"/>
</dbReference>
<dbReference type="PANTHER" id="PTHR48051">
    <property type="match status" value="1"/>
</dbReference>
<feature type="compositionally biased region" description="Polar residues" evidence="3">
    <location>
        <begin position="473"/>
        <end position="497"/>
    </location>
</feature>
<reference evidence="4" key="1">
    <citation type="submission" date="2022-07" db="EMBL/GenBank/DDBJ databases">
        <title>Phylogenomic reconstructions and comparative analyses of Kickxellomycotina fungi.</title>
        <authorList>
            <person name="Reynolds N.K."/>
            <person name="Stajich J.E."/>
            <person name="Barry K."/>
            <person name="Grigoriev I.V."/>
            <person name="Crous P."/>
            <person name="Smith M.E."/>
        </authorList>
    </citation>
    <scope>NUCLEOTIDE SEQUENCE</scope>
    <source>
        <strain evidence="4">NBRC 32514</strain>
    </source>
</reference>
<dbReference type="SMART" id="SM00369">
    <property type="entry name" value="LRR_TYP"/>
    <property type="match status" value="5"/>
</dbReference>
<protein>
    <recommendedName>
        <fullName evidence="6">L domain-like protein</fullName>
    </recommendedName>
</protein>
<proteinExistence type="predicted"/>